<sequence length="67" mass="6554">MPVPASAPAPVPVATVRARRQLVACLAGASALSATLLSLTVSPAAPPAPDRAPAGHSVPDPQAALPR</sequence>
<accession>A0ABY6PCK0</accession>
<organism evidence="2 3">
    <name type="scientific">Streptomyces endophytica</name>
    <dbReference type="NCBI Taxonomy" id="2991496"/>
    <lineage>
        <taxon>Bacteria</taxon>
        <taxon>Bacillati</taxon>
        <taxon>Actinomycetota</taxon>
        <taxon>Actinomycetes</taxon>
        <taxon>Kitasatosporales</taxon>
        <taxon>Streptomycetaceae</taxon>
        <taxon>Streptomyces</taxon>
    </lineage>
</organism>
<dbReference type="RefSeq" id="WP_265362841.1">
    <property type="nucleotide sequence ID" value="NZ_CP110636.1"/>
</dbReference>
<proteinExistence type="predicted"/>
<evidence type="ECO:0000313" key="3">
    <source>
        <dbReference type="Proteomes" id="UP001164959"/>
    </source>
</evidence>
<evidence type="ECO:0000256" key="1">
    <source>
        <dbReference type="SAM" id="MobiDB-lite"/>
    </source>
</evidence>
<reference evidence="2" key="1">
    <citation type="submission" date="2022-11" db="EMBL/GenBank/DDBJ databases">
        <title>Identification and genomic analyses of a novel endophytic actinobacterium Streptomyces endophytica sp. nov. with potential for biocontrol of Yam anthracnose.</title>
        <authorList>
            <person name="Huang X."/>
        </authorList>
    </citation>
    <scope>NUCLEOTIDE SEQUENCE</scope>
    <source>
        <strain evidence="2">HNM0140</strain>
    </source>
</reference>
<feature type="region of interest" description="Disordered" evidence="1">
    <location>
        <begin position="42"/>
        <end position="67"/>
    </location>
</feature>
<dbReference type="Proteomes" id="UP001164959">
    <property type="component" value="Chromosome"/>
</dbReference>
<name>A0ABY6PCK0_9ACTN</name>
<evidence type="ECO:0000313" key="2">
    <source>
        <dbReference type="EMBL" id="UZJ31501.1"/>
    </source>
</evidence>
<gene>
    <name evidence="2" type="ORF">OJ254_15780</name>
</gene>
<dbReference type="EMBL" id="CP110636">
    <property type="protein sequence ID" value="UZJ31501.1"/>
    <property type="molecule type" value="Genomic_DNA"/>
</dbReference>
<protein>
    <submittedName>
        <fullName evidence="2">Uncharacterized protein</fullName>
    </submittedName>
</protein>
<keyword evidence="3" id="KW-1185">Reference proteome</keyword>